<dbReference type="SUPFAM" id="SSF53474">
    <property type="entry name" value="alpha/beta-Hydrolases"/>
    <property type="match status" value="1"/>
</dbReference>
<keyword evidence="2" id="KW-0597">Phosphoprotein</keyword>
<dbReference type="Pfam" id="PF00975">
    <property type="entry name" value="Thioesterase"/>
    <property type="match status" value="1"/>
</dbReference>
<dbReference type="InterPro" id="IPR036736">
    <property type="entry name" value="ACP-like_sf"/>
</dbReference>
<evidence type="ECO:0000256" key="2">
    <source>
        <dbReference type="ARBA" id="ARBA00022553"/>
    </source>
</evidence>
<reference evidence="5" key="1">
    <citation type="journal article" date="2019" name="Int. J. Syst. Evol. Microbiol.">
        <title>The Global Catalogue of Microorganisms (GCM) 10K type strain sequencing project: providing services to taxonomists for standard genome sequencing and annotation.</title>
        <authorList>
            <consortium name="The Broad Institute Genomics Platform"/>
            <consortium name="The Broad Institute Genome Sequencing Center for Infectious Disease"/>
            <person name="Wu L."/>
            <person name="Ma J."/>
        </authorList>
    </citation>
    <scope>NUCLEOTIDE SEQUENCE [LARGE SCALE GENOMIC DNA]</scope>
    <source>
        <strain evidence="5">JCM 18015</strain>
    </source>
</reference>
<dbReference type="RefSeq" id="WP_259546870.1">
    <property type="nucleotide sequence ID" value="NZ_BAABHW010000001.1"/>
</dbReference>
<name>A0ABP9KYH3_9RHOB</name>
<dbReference type="InterPro" id="IPR029058">
    <property type="entry name" value="AB_hydrolase_fold"/>
</dbReference>
<gene>
    <name evidence="4" type="ORF">GCM10023209_04790</name>
</gene>
<dbReference type="Pfam" id="PF00550">
    <property type="entry name" value="PP-binding"/>
    <property type="match status" value="1"/>
</dbReference>
<dbReference type="Gene3D" id="3.40.50.1820">
    <property type="entry name" value="alpha/beta hydrolase"/>
    <property type="match status" value="1"/>
</dbReference>
<dbReference type="InterPro" id="IPR001031">
    <property type="entry name" value="Thioesterase"/>
</dbReference>
<sequence>MTDKAQPLIDRDAIGLPVEFEPPAPGLETQVAKIFQDALRIAPIGAMDDFYDLGGDSLQGEEISLQIEAQTGFAFPISRLFDAGTPRAIAASLDTGEDKAKAADEAAQEILFVVHGRRGYTVPRRSFLDGLSPGSKLVMFEMPGLLNKETPPESLRELAEAYVAEIERVQPEGPVRLASFCVGGLVAIEMVHILRARGRPPISIVMLDPRPPKPLPKRLESERAIRKSPWNLFARLRLFGLTGRLDPDKPFLEPTYRRLNTAYERIIVARGWGRHAKADGRKEKTRYAGVKMNVEAQARLTTAMLFAWPDPLDAEVHILGSRQRSRLLTDPDGFWGHLLPNRKVYLVVDSHQEILRGESATVAGAMEDLLLGRGCEIDERPAA</sequence>
<dbReference type="SMART" id="SM00823">
    <property type="entry name" value="PKS_PP"/>
    <property type="match status" value="1"/>
</dbReference>
<evidence type="ECO:0000313" key="4">
    <source>
        <dbReference type="EMBL" id="GAA5066322.1"/>
    </source>
</evidence>
<evidence type="ECO:0000259" key="3">
    <source>
        <dbReference type="PROSITE" id="PS50075"/>
    </source>
</evidence>
<dbReference type="Proteomes" id="UP001499910">
    <property type="component" value="Unassembled WGS sequence"/>
</dbReference>
<dbReference type="InterPro" id="IPR009081">
    <property type="entry name" value="PP-bd_ACP"/>
</dbReference>
<dbReference type="Gene3D" id="1.10.1200.10">
    <property type="entry name" value="ACP-like"/>
    <property type="match status" value="1"/>
</dbReference>
<dbReference type="EMBL" id="BAABHW010000001">
    <property type="protein sequence ID" value="GAA5066322.1"/>
    <property type="molecule type" value="Genomic_DNA"/>
</dbReference>
<protein>
    <recommendedName>
        <fullName evidence="3">Carrier domain-containing protein</fullName>
    </recommendedName>
</protein>
<dbReference type="InterPro" id="IPR020806">
    <property type="entry name" value="PKS_PP-bd"/>
</dbReference>
<dbReference type="SUPFAM" id="SSF47336">
    <property type="entry name" value="ACP-like"/>
    <property type="match status" value="1"/>
</dbReference>
<dbReference type="PROSITE" id="PS50075">
    <property type="entry name" value="CARRIER"/>
    <property type="match status" value="1"/>
</dbReference>
<comment type="caution">
    <text evidence="4">The sequence shown here is derived from an EMBL/GenBank/DDBJ whole genome shotgun (WGS) entry which is preliminary data.</text>
</comment>
<keyword evidence="5" id="KW-1185">Reference proteome</keyword>
<evidence type="ECO:0000313" key="5">
    <source>
        <dbReference type="Proteomes" id="UP001499910"/>
    </source>
</evidence>
<keyword evidence="1" id="KW-0596">Phosphopantetheine</keyword>
<proteinExistence type="predicted"/>
<feature type="domain" description="Carrier" evidence="3">
    <location>
        <begin position="22"/>
        <end position="97"/>
    </location>
</feature>
<evidence type="ECO:0000256" key="1">
    <source>
        <dbReference type="ARBA" id="ARBA00022450"/>
    </source>
</evidence>
<organism evidence="4 5">
    <name type="scientific">[Roseibacterium] beibuensis</name>
    <dbReference type="NCBI Taxonomy" id="1193142"/>
    <lineage>
        <taxon>Bacteria</taxon>
        <taxon>Pseudomonadati</taxon>
        <taxon>Pseudomonadota</taxon>
        <taxon>Alphaproteobacteria</taxon>
        <taxon>Rhodobacterales</taxon>
        <taxon>Roseobacteraceae</taxon>
        <taxon>Roseicyclus</taxon>
    </lineage>
</organism>
<accession>A0ABP9KYH3</accession>